<dbReference type="Proteomes" id="UP000621510">
    <property type="component" value="Unassembled WGS sequence"/>
</dbReference>
<dbReference type="InterPro" id="IPR057326">
    <property type="entry name" value="KR_dom"/>
</dbReference>
<dbReference type="RefSeq" id="WP_201858908.1">
    <property type="nucleotide sequence ID" value="NZ_JAERRG010000203.1"/>
</dbReference>
<dbReference type="SMART" id="SM00822">
    <property type="entry name" value="PKS_KR"/>
    <property type="match status" value="1"/>
</dbReference>
<dbReference type="PANTHER" id="PTHR43775">
    <property type="entry name" value="FATTY ACID SYNTHASE"/>
    <property type="match status" value="1"/>
</dbReference>
<dbReference type="InterPro" id="IPR036291">
    <property type="entry name" value="NAD(P)-bd_dom_sf"/>
</dbReference>
<comment type="caution">
    <text evidence="4">The sequence shown here is derived from an EMBL/GenBank/DDBJ whole genome shotgun (WGS) entry which is preliminary data.</text>
</comment>
<organism evidence="4 5">
    <name type="scientific">Streptomyces endocoffeicus</name>
    <dbReference type="NCBI Taxonomy" id="2898945"/>
    <lineage>
        <taxon>Bacteria</taxon>
        <taxon>Bacillati</taxon>
        <taxon>Actinomycetota</taxon>
        <taxon>Actinomycetes</taxon>
        <taxon>Kitasatosporales</taxon>
        <taxon>Streptomycetaceae</taxon>
        <taxon>Streptomyces</taxon>
    </lineage>
</organism>
<feature type="non-terminal residue" evidence="4">
    <location>
        <position position="1"/>
    </location>
</feature>
<evidence type="ECO:0000313" key="5">
    <source>
        <dbReference type="Proteomes" id="UP000621510"/>
    </source>
</evidence>
<dbReference type="Gene3D" id="3.40.50.720">
    <property type="entry name" value="NAD(P)-binding Rossmann-like Domain"/>
    <property type="match status" value="1"/>
</dbReference>
<protein>
    <submittedName>
        <fullName evidence="4">SDR family NAD(P)-dependent oxidoreductase</fullName>
    </submittedName>
</protein>
<dbReference type="InterPro" id="IPR013968">
    <property type="entry name" value="PKS_KR"/>
</dbReference>
<dbReference type="EMBL" id="JAERRG010000203">
    <property type="protein sequence ID" value="MBL1121191.1"/>
    <property type="molecule type" value="Genomic_DNA"/>
</dbReference>
<reference evidence="4 5" key="1">
    <citation type="submission" date="2021-01" db="EMBL/GenBank/DDBJ databases">
        <title>WGS of actinomycetes isolated from Thailand.</title>
        <authorList>
            <person name="Thawai C."/>
        </authorList>
    </citation>
    <scope>NUCLEOTIDE SEQUENCE [LARGE SCALE GENOMIC DNA]</scope>
    <source>
        <strain evidence="4 5">CA3R110</strain>
    </source>
</reference>
<dbReference type="InterPro" id="IPR050091">
    <property type="entry name" value="PKS_NRPS_Biosynth_Enz"/>
</dbReference>
<dbReference type="Pfam" id="PF08659">
    <property type="entry name" value="KR"/>
    <property type="match status" value="1"/>
</dbReference>
<gene>
    <name evidence="4" type="ORF">JK364_54585</name>
</gene>
<sequence>SGAVLVTGGTGALGALVARHLVVVHGVRSVVLVGRRGVEAVGASELREELAGLGAEVSVVACDVADRDALAGVLAEFPVRGVVHAAGVLDDGVIGSLTPERFDGVFRSKVDGALNLHELTRDMDLSAFVLFSAGAGVLGAPGQGNYAAANTFLDALAAHRRANGLPAQALAWGLWDTDSGMV</sequence>
<evidence type="ECO:0000313" key="4">
    <source>
        <dbReference type="EMBL" id="MBL1121191.1"/>
    </source>
</evidence>
<evidence type="ECO:0000256" key="1">
    <source>
        <dbReference type="ARBA" id="ARBA00022679"/>
    </source>
</evidence>
<dbReference type="PANTHER" id="PTHR43775:SF51">
    <property type="entry name" value="INACTIVE PHENOLPHTHIOCEROL SYNTHESIS POLYKETIDE SYNTHASE TYPE I PKS1-RELATED"/>
    <property type="match status" value="1"/>
</dbReference>
<feature type="non-terminal residue" evidence="4">
    <location>
        <position position="182"/>
    </location>
</feature>
<dbReference type="SUPFAM" id="SSF51735">
    <property type="entry name" value="NAD(P)-binding Rossmann-fold domains"/>
    <property type="match status" value="1"/>
</dbReference>
<accession>A0ABS1Q947</accession>
<evidence type="ECO:0000256" key="2">
    <source>
        <dbReference type="ARBA" id="ARBA00023268"/>
    </source>
</evidence>
<keyword evidence="5" id="KW-1185">Reference proteome</keyword>
<keyword evidence="1" id="KW-0808">Transferase</keyword>
<proteinExistence type="predicted"/>
<feature type="domain" description="Ketoreductase" evidence="3">
    <location>
        <begin position="2"/>
        <end position="178"/>
    </location>
</feature>
<name>A0ABS1Q947_9ACTN</name>
<evidence type="ECO:0000259" key="3">
    <source>
        <dbReference type="SMART" id="SM00822"/>
    </source>
</evidence>
<keyword evidence="2" id="KW-0511">Multifunctional enzyme</keyword>